<dbReference type="Pfam" id="PF00092">
    <property type="entry name" value="VWA"/>
    <property type="match status" value="5"/>
</dbReference>
<keyword evidence="3" id="KW-0732">Signal</keyword>
<evidence type="ECO:0000256" key="1">
    <source>
        <dbReference type="ARBA" id="ARBA00004613"/>
    </source>
</evidence>
<dbReference type="InParanoid" id="K1R289"/>
<dbReference type="PANTHER" id="PTHR24020">
    <property type="entry name" value="COLLAGEN ALPHA"/>
    <property type="match status" value="1"/>
</dbReference>
<dbReference type="EMBL" id="JH819059">
    <property type="protein sequence ID" value="EKC27891.1"/>
    <property type="molecule type" value="Genomic_DNA"/>
</dbReference>
<keyword evidence="2" id="KW-0964">Secreted</keyword>
<accession>K1R289</accession>
<feature type="domain" description="VWFA" evidence="6">
    <location>
        <begin position="299"/>
        <end position="465"/>
    </location>
</feature>
<keyword evidence="7" id="KW-0176">Collagen</keyword>
<comment type="subcellular location">
    <subcellularLocation>
        <location evidence="1">Secreted</location>
    </subcellularLocation>
</comment>
<feature type="domain" description="VWFA" evidence="6">
    <location>
        <begin position="904"/>
        <end position="1079"/>
    </location>
</feature>
<dbReference type="AlphaFoldDB" id="K1R289"/>
<feature type="domain" description="VWFA" evidence="6">
    <location>
        <begin position="496"/>
        <end position="676"/>
    </location>
</feature>
<protein>
    <submittedName>
        <fullName evidence="7">Collagen alpha-3(VI) chain</fullName>
    </submittedName>
</protein>
<reference evidence="7" key="1">
    <citation type="journal article" date="2012" name="Nature">
        <title>The oyster genome reveals stress adaptation and complexity of shell formation.</title>
        <authorList>
            <person name="Zhang G."/>
            <person name="Fang X."/>
            <person name="Guo X."/>
            <person name="Li L."/>
            <person name="Luo R."/>
            <person name="Xu F."/>
            <person name="Yang P."/>
            <person name="Zhang L."/>
            <person name="Wang X."/>
            <person name="Qi H."/>
            <person name="Xiong Z."/>
            <person name="Que H."/>
            <person name="Xie Y."/>
            <person name="Holland P.W."/>
            <person name="Paps J."/>
            <person name="Zhu Y."/>
            <person name="Wu F."/>
            <person name="Chen Y."/>
            <person name="Wang J."/>
            <person name="Peng C."/>
            <person name="Meng J."/>
            <person name="Yang L."/>
            <person name="Liu J."/>
            <person name="Wen B."/>
            <person name="Zhang N."/>
            <person name="Huang Z."/>
            <person name="Zhu Q."/>
            <person name="Feng Y."/>
            <person name="Mount A."/>
            <person name="Hedgecock D."/>
            <person name="Xu Z."/>
            <person name="Liu Y."/>
            <person name="Domazet-Loso T."/>
            <person name="Du Y."/>
            <person name="Sun X."/>
            <person name="Zhang S."/>
            <person name="Liu B."/>
            <person name="Cheng P."/>
            <person name="Jiang X."/>
            <person name="Li J."/>
            <person name="Fan D."/>
            <person name="Wang W."/>
            <person name="Fu W."/>
            <person name="Wang T."/>
            <person name="Wang B."/>
            <person name="Zhang J."/>
            <person name="Peng Z."/>
            <person name="Li Y."/>
            <person name="Li N."/>
            <person name="Wang J."/>
            <person name="Chen M."/>
            <person name="He Y."/>
            <person name="Tan F."/>
            <person name="Song X."/>
            <person name="Zheng Q."/>
            <person name="Huang R."/>
            <person name="Yang H."/>
            <person name="Du X."/>
            <person name="Chen L."/>
            <person name="Yang M."/>
            <person name="Gaffney P.M."/>
            <person name="Wang S."/>
            <person name="Luo L."/>
            <person name="She Z."/>
            <person name="Ming Y."/>
            <person name="Huang W."/>
            <person name="Zhang S."/>
            <person name="Huang B."/>
            <person name="Zhang Y."/>
            <person name="Qu T."/>
            <person name="Ni P."/>
            <person name="Miao G."/>
            <person name="Wang J."/>
            <person name="Wang Q."/>
            <person name="Steinberg C.E."/>
            <person name="Wang H."/>
            <person name="Li N."/>
            <person name="Qian L."/>
            <person name="Zhang G."/>
            <person name="Li Y."/>
            <person name="Yang H."/>
            <person name="Liu X."/>
            <person name="Wang J."/>
            <person name="Yin Y."/>
            <person name="Wang J."/>
        </authorList>
    </citation>
    <scope>NUCLEOTIDE SEQUENCE [LARGE SCALE GENOMIC DNA]</scope>
    <source>
        <strain evidence="7">05x7-T-G4-1.051#20</strain>
    </source>
</reference>
<dbReference type="GO" id="GO:0005576">
    <property type="term" value="C:extracellular region"/>
    <property type="evidence" value="ECO:0007669"/>
    <property type="project" value="UniProtKB-SubCell"/>
</dbReference>
<dbReference type="PANTHER" id="PTHR24020:SF20">
    <property type="entry name" value="PH DOMAIN-CONTAINING PROTEIN"/>
    <property type="match status" value="1"/>
</dbReference>
<name>K1R289_MAGGI</name>
<evidence type="ECO:0000256" key="5">
    <source>
        <dbReference type="ARBA" id="ARBA00023180"/>
    </source>
</evidence>
<evidence type="ECO:0000256" key="3">
    <source>
        <dbReference type="ARBA" id="ARBA00022729"/>
    </source>
</evidence>
<dbReference type="FunFam" id="3.40.50.410:FF:000004">
    <property type="entry name" value="collagen alpha-6(VI) chain"/>
    <property type="match status" value="1"/>
</dbReference>
<proteinExistence type="predicted"/>
<dbReference type="CDD" id="cd01472">
    <property type="entry name" value="vWA_collagen"/>
    <property type="match status" value="1"/>
</dbReference>
<keyword evidence="5" id="KW-0325">Glycoprotein</keyword>
<evidence type="ECO:0000313" key="7">
    <source>
        <dbReference type="EMBL" id="EKC27891.1"/>
    </source>
</evidence>
<dbReference type="SMART" id="SM00327">
    <property type="entry name" value="VWA"/>
    <property type="match status" value="5"/>
</dbReference>
<dbReference type="SUPFAM" id="SSF53300">
    <property type="entry name" value="vWA-like"/>
    <property type="match status" value="5"/>
</dbReference>
<keyword evidence="4" id="KW-0677">Repeat</keyword>
<dbReference type="Gene3D" id="3.40.50.410">
    <property type="entry name" value="von Willebrand factor, type A domain"/>
    <property type="match status" value="5"/>
</dbReference>
<evidence type="ECO:0000256" key="4">
    <source>
        <dbReference type="ARBA" id="ARBA00022737"/>
    </source>
</evidence>
<dbReference type="GO" id="GO:0005581">
    <property type="term" value="C:collagen trimer"/>
    <property type="evidence" value="ECO:0007669"/>
    <property type="project" value="UniProtKB-KW"/>
</dbReference>
<dbReference type="PRINTS" id="PR00453">
    <property type="entry name" value="VWFADOMAIN"/>
</dbReference>
<dbReference type="InterPro" id="IPR050525">
    <property type="entry name" value="ECM_Assembly_Org"/>
</dbReference>
<dbReference type="InterPro" id="IPR002035">
    <property type="entry name" value="VWF_A"/>
</dbReference>
<feature type="domain" description="VWFA" evidence="6">
    <location>
        <begin position="715"/>
        <end position="897"/>
    </location>
</feature>
<evidence type="ECO:0000256" key="2">
    <source>
        <dbReference type="ARBA" id="ARBA00022525"/>
    </source>
</evidence>
<gene>
    <name evidence="7" type="ORF">CGI_10013230</name>
</gene>
<sequence>MLRRQVFFGQYGDRFDAPNIVILITSGNSQRKEIEAAQQAHTLKDQASILVIPKVTTDNAYDNEEFEGSAVSSTGSNKTDLAILLHYSDTTPKKEFDVIQQFLHDLLANVNVDNDNVRVSLALYGRETNLQFDFNAYKQNKKKLLNALLIDYFDGRSQEANLASALDFARTSMFLEAYGDRLDVPNTLLVITNKNSDGKYVPAFQQSLEELKNTDVTVIGVGLNLYDVDEVNALSKSPVFSFILNDASQLSVVLKEIQKRLPSLTPIETTTAASPIVFYEEPIQNASVEAGIDSNVKADITVVFHSSHKTKAKLFKKKLLNFISNLFAKAAVDSGDVKVAMVNYGVTGTVLFNFNKYTQKSELRKAIRNTSGKALDEALISFQKLGNVAVVSNQIVIITDTQTTDNCTGVIDKLQSSDVDVQAIQVKASEDNELKLITDPNEGGFLLSVKSYEDLNSQSQILDAVAQNIIHNVDTKTLRSKTLRKNDGEKDGQKAQIVFAFHVSSSILESEAALLKQFYTDILHKGDIESGGLKVAIIGYGDVATTYADFSRPLSRRDLISTFDYAIDKEKISVGNRNVNAASVFDEVARILPAGNDTPKALIFFTDQQSTDIANLAANVMKKKLEDEQLVEIFSVAVGTNSKDEPAALASTPDNVFSVSEYSSLPRISEEFVQRLGIFITIPPPPPPPPPTFLSSTGVHAKPDISGDTFFDNYDVVFLLDSFGVTRSVFEDMKTFVYQIFDYFNVNYGQYKVGLAQYTQGDDITAEWHLNSYKTKQDILSAAFAVNFKQRSGKREIGKGIDYIRTNMFKTENGDRIFGRDLIILLTGMEKSEDVYQSYLAAERAEDAKINLYTVGFYLNDTEELRQISTWPLRSYNYLVQNYEDVGVLPAALFNSNQCFSKVDLVFVLDSSTSVGNDNYDKMKSFVTKFLHSANIDNGDVRVGLLSYSTQVTVEFKLNAYTTKTDVFNAVNAIPWRYGSTNTADGLQTMHEELFNEANGDRPGVPNICIIMTDGVSNINYQRTIPEAEKARAKGIHIYAVGIALKDLEEVNGIASKPESTNVFAVNTFDELEGLDEKIFESTCPGKGLYYIIKE</sequence>
<dbReference type="InterPro" id="IPR036465">
    <property type="entry name" value="vWFA_dom_sf"/>
</dbReference>
<feature type="domain" description="VWFA" evidence="6">
    <location>
        <begin position="80"/>
        <end position="261"/>
    </location>
</feature>
<dbReference type="PROSITE" id="PS50234">
    <property type="entry name" value="VWFA"/>
    <property type="match status" value="5"/>
</dbReference>
<dbReference type="CDD" id="cd01450">
    <property type="entry name" value="vWFA_subfamily_ECM"/>
    <property type="match status" value="1"/>
</dbReference>
<evidence type="ECO:0000259" key="6">
    <source>
        <dbReference type="PROSITE" id="PS50234"/>
    </source>
</evidence>
<dbReference type="HOGENOM" id="CLU_284039_0_0_1"/>
<organism evidence="7">
    <name type="scientific">Magallana gigas</name>
    <name type="common">Pacific oyster</name>
    <name type="synonym">Crassostrea gigas</name>
    <dbReference type="NCBI Taxonomy" id="29159"/>
    <lineage>
        <taxon>Eukaryota</taxon>
        <taxon>Metazoa</taxon>
        <taxon>Spiralia</taxon>
        <taxon>Lophotrochozoa</taxon>
        <taxon>Mollusca</taxon>
        <taxon>Bivalvia</taxon>
        <taxon>Autobranchia</taxon>
        <taxon>Pteriomorphia</taxon>
        <taxon>Ostreida</taxon>
        <taxon>Ostreoidea</taxon>
        <taxon>Ostreidae</taxon>
        <taxon>Magallana</taxon>
    </lineage>
</organism>